<dbReference type="AlphaFoldDB" id="A0A2N8KWJ3"/>
<evidence type="ECO:0000313" key="9">
    <source>
        <dbReference type="Proteomes" id="UP000235916"/>
    </source>
</evidence>
<feature type="transmembrane region" description="Helical" evidence="7">
    <location>
        <begin position="357"/>
        <end position="377"/>
    </location>
</feature>
<reference evidence="8 9" key="1">
    <citation type="submission" date="2018-01" db="EMBL/GenBank/DDBJ databases">
        <title>Draft genome sequence of Paucibacter aquatile CR182 isolated from freshwater of the Nakdong River.</title>
        <authorList>
            <person name="Choi A."/>
            <person name="Chung E.J."/>
        </authorList>
    </citation>
    <scope>NUCLEOTIDE SEQUENCE [LARGE SCALE GENOMIC DNA]</scope>
    <source>
        <strain evidence="8 9">CR182</strain>
    </source>
</reference>
<dbReference type="PANTHER" id="PTHR30250:SF10">
    <property type="entry name" value="LIPOPOLYSACCHARIDE BIOSYNTHESIS PROTEIN WZXC"/>
    <property type="match status" value="1"/>
</dbReference>
<dbReference type="GO" id="GO:0005886">
    <property type="term" value="C:plasma membrane"/>
    <property type="evidence" value="ECO:0007669"/>
    <property type="project" value="UniProtKB-SubCell"/>
</dbReference>
<dbReference type="InterPro" id="IPR050833">
    <property type="entry name" value="Poly_Biosynth_Transport"/>
</dbReference>
<dbReference type="RefSeq" id="WP_102767691.1">
    <property type="nucleotide sequence ID" value="NZ_POSP01000003.1"/>
</dbReference>
<feature type="transmembrane region" description="Helical" evidence="7">
    <location>
        <begin position="73"/>
        <end position="98"/>
    </location>
</feature>
<feature type="transmembrane region" description="Helical" evidence="7">
    <location>
        <begin position="168"/>
        <end position="185"/>
    </location>
</feature>
<dbReference type="EMBL" id="POSP01000003">
    <property type="protein sequence ID" value="PND37772.1"/>
    <property type="molecule type" value="Genomic_DNA"/>
</dbReference>
<protein>
    <recommendedName>
        <fullName evidence="10">Polysaccharide biosynthesis protein</fullName>
    </recommendedName>
</protein>
<organism evidence="8 9">
    <name type="scientific">Kinneretia aquatilis</name>
    <dbReference type="NCBI Taxonomy" id="2070761"/>
    <lineage>
        <taxon>Bacteria</taxon>
        <taxon>Pseudomonadati</taxon>
        <taxon>Pseudomonadota</taxon>
        <taxon>Betaproteobacteria</taxon>
        <taxon>Burkholderiales</taxon>
        <taxon>Sphaerotilaceae</taxon>
        <taxon>Roseateles</taxon>
    </lineage>
</organism>
<dbReference type="Proteomes" id="UP000235916">
    <property type="component" value="Unassembled WGS sequence"/>
</dbReference>
<dbReference type="OrthoDB" id="3831435at2"/>
<comment type="similarity">
    <text evidence="2">Belongs to the polysaccharide synthase family.</text>
</comment>
<keyword evidence="6 7" id="KW-0472">Membrane</keyword>
<evidence type="ECO:0000256" key="6">
    <source>
        <dbReference type="ARBA" id="ARBA00023136"/>
    </source>
</evidence>
<feature type="transmembrane region" description="Helical" evidence="7">
    <location>
        <begin position="144"/>
        <end position="162"/>
    </location>
</feature>
<keyword evidence="5 7" id="KW-1133">Transmembrane helix</keyword>
<evidence type="ECO:0000256" key="4">
    <source>
        <dbReference type="ARBA" id="ARBA00022692"/>
    </source>
</evidence>
<keyword evidence="9" id="KW-1185">Reference proteome</keyword>
<feature type="transmembrane region" description="Helical" evidence="7">
    <location>
        <begin position="289"/>
        <end position="310"/>
    </location>
</feature>
<evidence type="ECO:0000256" key="3">
    <source>
        <dbReference type="ARBA" id="ARBA00022475"/>
    </source>
</evidence>
<feature type="transmembrane region" description="Helical" evidence="7">
    <location>
        <begin position="104"/>
        <end position="123"/>
    </location>
</feature>
<evidence type="ECO:0000256" key="5">
    <source>
        <dbReference type="ARBA" id="ARBA00022989"/>
    </source>
</evidence>
<proteinExistence type="inferred from homology"/>
<keyword evidence="4 7" id="KW-0812">Transmembrane</keyword>
<evidence type="ECO:0008006" key="10">
    <source>
        <dbReference type="Google" id="ProtNLM"/>
    </source>
</evidence>
<evidence type="ECO:0000313" key="8">
    <source>
        <dbReference type="EMBL" id="PND37772.1"/>
    </source>
</evidence>
<gene>
    <name evidence="8" type="ORF">C1O66_09700</name>
</gene>
<feature type="transmembrane region" description="Helical" evidence="7">
    <location>
        <begin position="383"/>
        <end position="401"/>
    </location>
</feature>
<feature type="transmembrane region" description="Helical" evidence="7">
    <location>
        <begin position="322"/>
        <end position="345"/>
    </location>
</feature>
<evidence type="ECO:0000256" key="1">
    <source>
        <dbReference type="ARBA" id="ARBA00004651"/>
    </source>
</evidence>
<comment type="caution">
    <text evidence="8">The sequence shown here is derived from an EMBL/GenBank/DDBJ whole genome shotgun (WGS) entry which is preliminary data.</text>
</comment>
<keyword evidence="3" id="KW-1003">Cell membrane</keyword>
<sequence length="414" mass="44710">MVFRRFWVLLSGTTAAQILPLISAPIIARGYDAAEFGIFGIYLAIAAICATVANFKYENAILATHSRAATNAILGLSIFINIGIGLVITLIVSVAILMGWQVPMGMPLALSIFMPVSVMLAGMQQAMSNVALQKEQFALLAKSRFVAALTTAALSVLAALTYPTAAALIAATLVGQIAGLLLLIYKCQQKNQIKPSFQSSRLRALALRQWRFAFYTSPADLLNALGSNLPAIFLGSLYGTAATGAYVLAQRLVGTPLMLVGSAFSDLYRQQVGQRVSDKRPYWGLSLKLLAITTPIGASALALVLVFSEAGSKFFLGDQWDLAGTICSIMVWVYVLRFIVSPLTYSFYVAKRHAEDLGLQAVSILAVSTVYLAGKYLHWAVETYVSALAWSLSIMYASYGTRALQFARRSRTVD</sequence>
<accession>A0A2N8KWJ3</accession>
<evidence type="ECO:0000256" key="7">
    <source>
        <dbReference type="SAM" id="Phobius"/>
    </source>
</evidence>
<dbReference type="PANTHER" id="PTHR30250">
    <property type="entry name" value="PST FAMILY PREDICTED COLANIC ACID TRANSPORTER"/>
    <property type="match status" value="1"/>
</dbReference>
<feature type="transmembrane region" description="Helical" evidence="7">
    <location>
        <begin position="33"/>
        <end position="53"/>
    </location>
</feature>
<comment type="subcellular location">
    <subcellularLocation>
        <location evidence="1">Cell membrane</location>
        <topology evidence="1">Multi-pass membrane protein</topology>
    </subcellularLocation>
</comment>
<dbReference type="Pfam" id="PF13440">
    <property type="entry name" value="Polysacc_synt_3"/>
    <property type="match status" value="1"/>
</dbReference>
<name>A0A2N8KWJ3_9BURK</name>
<evidence type="ECO:0000256" key="2">
    <source>
        <dbReference type="ARBA" id="ARBA00007430"/>
    </source>
</evidence>